<protein>
    <recommendedName>
        <fullName evidence="11">Acetyl-coenzyme A synthetase</fullName>
        <ecNumber evidence="11">6.2.1.1</ecNumber>
    </recommendedName>
</protein>
<dbReference type="InterPro" id="IPR036641">
    <property type="entry name" value="HPT_dom_sf"/>
</dbReference>
<dbReference type="PANTHER" id="PTHR24095">
    <property type="entry name" value="ACETYL-COENZYME A SYNTHETASE"/>
    <property type="match status" value="1"/>
</dbReference>
<keyword evidence="4" id="KW-0963">Cytoplasm</keyword>
<feature type="modified residue" description="Phosphohistidine" evidence="10">
    <location>
        <position position="791"/>
    </location>
</feature>
<dbReference type="Pfam" id="PF13193">
    <property type="entry name" value="AMP-binding_C"/>
    <property type="match status" value="1"/>
</dbReference>
<comment type="similarity">
    <text evidence="3 11">Belongs to the ATP-dependent AMP-binding enzyme family.</text>
</comment>
<dbReference type="GO" id="GO:0019427">
    <property type="term" value="P:acetyl-CoA biosynthetic process from acetate"/>
    <property type="evidence" value="ECO:0007669"/>
    <property type="project" value="InterPro"/>
</dbReference>
<dbReference type="NCBIfam" id="TIGR02188">
    <property type="entry name" value="Ac_CoA_lig_AcsA"/>
    <property type="match status" value="1"/>
</dbReference>
<reference evidence="13 14" key="1">
    <citation type="journal article" date="2018" name="Plant J.">
        <title>Genome sequences of Chlorella sorokiniana UTEX 1602 and Micractinium conductrix SAG 241.80: implications to maltose excretion by a green alga.</title>
        <authorList>
            <person name="Arriola M.B."/>
            <person name="Velmurugan N."/>
            <person name="Zhang Y."/>
            <person name="Plunkett M.H."/>
            <person name="Hondzo H."/>
            <person name="Barney B.M."/>
        </authorList>
    </citation>
    <scope>NUCLEOTIDE SEQUENCE [LARGE SCALE GENOMIC DNA]</scope>
    <source>
        <strain evidence="14">UTEX 1602</strain>
    </source>
</reference>
<evidence type="ECO:0000256" key="2">
    <source>
        <dbReference type="ARBA" id="ARBA00004514"/>
    </source>
</evidence>
<dbReference type="GO" id="GO:0005634">
    <property type="term" value="C:nucleus"/>
    <property type="evidence" value="ECO:0007669"/>
    <property type="project" value="UniProtKB-SubCell"/>
</dbReference>
<dbReference type="Pfam" id="PF01627">
    <property type="entry name" value="Hpt"/>
    <property type="match status" value="1"/>
</dbReference>
<evidence type="ECO:0000256" key="4">
    <source>
        <dbReference type="ARBA" id="ARBA00022490"/>
    </source>
</evidence>
<dbReference type="Gene3D" id="3.40.50.12780">
    <property type="entry name" value="N-terminal domain of ligase-like"/>
    <property type="match status" value="1"/>
</dbReference>
<dbReference type="Pfam" id="PF00501">
    <property type="entry name" value="AMP-binding"/>
    <property type="match status" value="1"/>
</dbReference>
<dbReference type="EC" id="6.2.1.1" evidence="11"/>
<dbReference type="Proteomes" id="UP000239899">
    <property type="component" value="Unassembled WGS sequence"/>
</dbReference>
<dbReference type="FunFam" id="1.20.120.160:FF:000001">
    <property type="entry name" value="Histidine-containing phosphotransfer protein 1"/>
    <property type="match status" value="1"/>
</dbReference>
<keyword evidence="5 11" id="KW-0436">Ligase</keyword>
<evidence type="ECO:0000256" key="6">
    <source>
        <dbReference type="ARBA" id="ARBA00022741"/>
    </source>
</evidence>
<dbReference type="GO" id="GO:0016208">
    <property type="term" value="F:AMP binding"/>
    <property type="evidence" value="ECO:0007669"/>
    <property type="project" value="InterPro"/>
</dbReference>
<evidence type="ECO:0000313" key="13">
    <source>
        <dbReference type="EMBL" id="PRW59544.1"/>
    </source>
</evidence>
<evidence type="ECO:0000256" key="10">
    <source>
        <dbReference type="PROSITE-ProRule" id="PRU00110"/>
    </source>
</evidence>
<proteinExistence type="inferred from homology"/>
<dbReference type="GO" id="GO:0005829">
    <property type="term" value="C:cytosol"/>
    <property type="evidence" value="ECO:0007669"/>
    <property type="project" value="UniProtKB-SubCell"/>
</dbReference>
<keyword evidence="8" id="KW-0932">Cytokinin signaling pathway</keyword>
<dbReference type="SUPFAM" id="SSF47226">
    <property type="entry name" value="Histidine-containing phosphotransfer domain, HPT domain"/>
    <property type="match status" value="1"/>
</dbReference>
<evidence type="ECO:0000256" key="3">
    <source>
        <dbReference type="ARBA" id="ARBA00006432"/>
    </source>
</evidence>
<keyword evidence="9" id="KW-0539">Nucleus</keyword>
<dbReference type="InterPro" id="IPR011904">
    <property type="entry name" value="Ac_CoA_lig"/>
</dbReference>
<comment type="subcellular location">
    <subcellularLocation>
        <location evidence="2">Cytoplasm</location>
        <location evidence="2">Cytosol</location>
    </subcellularLocation>
    <subcellularLocation>
        <location evidence="1">Nucleus</location>
    </subcellularLocation>
</comment>
<dbReference type="OrthoDB" id="1706066at2759"/>
<evidence type="ECO:0000313" key="14">
    <source>
        <dbReference type="Proteomes" id="UP000239899"/>
    </source>
</evidence>
<dbReference type="CDD" id="cd05966">
    <property type="entry name" value="ACS"/>
    <property type="match status" value="1"/>
</dbReference>
<dbReference type="Gene3D" id="3.30.300.30">
    <property type="match status" value="1"/>
</dbReference>
<dbReference type="PROSITE" id="PS00455">
    <property type="entry name" value="AMP_BINDING"/>
    <property type="match status" value="1"/>
</dbReference>
<dbReference type="FunFam" id="3.40.50.12780:FF:000001">
    <property type="entry name" value="Acetyl-coenzyme A synthetase"/>
    <property type="match status" value="1"/>
</dbReference>
<dbReference type="CDD" id="cd00088">
    <property type="entry name" value="HPT"/>
    <property type="match status" value="1"/>
</dbReference>
<dbReference type="Gene3D" id="1.20.120.160">
    <property type="entry name" value="HPT domain"/>
    <property type="match status" value="1"/>
</dbReference>
<dbReference type="InterPro" id="IPR000873">
    <property type="entry name" value="AMP-dep_synth/lig_dom"/>
</dbReference>
<evidence type="ECO:0000256" key="8">
    <source>
        <dbReference type="ARBA" id="ARBA00022864"/>
    </source>
</evidence>
<dbReference type="FunFam" id="3.30.300.30:FF:000004">
    <property type="entry name" value="Acetyl-coenzyme A synthetase"/>
    <property type="match status" value="1"/>
</dbReference>
<evidence type="ECO:0000259" key="12">
    <source>
        <dbReference type="PROSITE" id="PS50894"/>
    </source>
</evidence>
<dbReference type="PROSITE" id="PS50894">
    <property type="entry name" value="HPT"/>
    <property type="match status" value="1"/>
</dbReference>
<name>A0A2P6TZQ3_CHLSO</name>
<dbReference type="AlphaFoldDB" id="A0A2P6TZQ3"/>
<dbReference type="PANTHER" id="PTHR24095:SF14">
    <property type="entry name" value="ACETYL-COENZYME A SYNTHETASE 1"/>
    <property type="match status" value="1"/>
</dbReference>
<dbReference type="STRING" id="3076.A0A2P6TZQ3"/>
<keyword evidence="7 11" id="KW-0067">ATP-binding</keyword>
<evidence type="ECO:0000256" key="1">
    <source>
        <dbReference type="ARBA" id="ARBA00004123"/>
    </source>
</evidence>
<accession>A0A2P6TZQ3</accession>
<dbReference type="SUPFAM" id="SSF56801">
    <property type="entry name" value="Acetyl-CoA synthetase-like"/>
    <property type="match status" value="1"/>
</dbReference>
<evidence type="ECO:0000256" key="11">
    <source>
        <dbReference type="RuleBase" id="RU361147"/>
    </source>
</evidence>
<dbReference type="InterPro" id="IPR042099">
    <property type="entry name" value="ANL_N_sf"/>
</dbReference>
<keyword evidence="14" id="KW-1185">Reference proteome</keyword>
<dbReference type="GO" id="GO:0009736">
    <property type="term" value="P:cytokinin-activated signaling pathway"/>
    <property type="evidence" value="ECO:0007669"/>
    <property type="project" value="UniProtKB-KW"/>
</dbReference>
<sequence>MQATAQTASCLAGKAAPVQGRRHAAANPLRAQRVARRAAAPASRTATVTKAVKVADHTDARQYIDTRHHAHIHNHREYEEMYQRSIEDPDGFWREIAMKEFHWETPVPEKHHNYNFDVRKGPIFTEWFKGGKTNIAYNCLDRHVKDGYGDQDCFLFEGNDVGRDGRMTYAEVLKEVCRVANWLRSVGVKKGDSVAIYMPMVCELPIAMLACARIGAVHSVVFGGFSSDALASRIEDCKARVVITCNAVKRGTKAIDLKKIADAGCNIAKDQGFNVEHVLVYANDDAQSKADTKMTAGRDLFWQDVIPQQKDEAEVEWMDSEDTLFYLYTSGSTGKPKGVLHTTGGFMVYSATTFKYVFAFQPGDVYWCTADCGWITGHSYLTYGPLLNRATQVVFEGVPTYPNPDRCWEVIDKYQVKQFYTAPTAIRSLMRSGDDWVKKHSRTSLRVLGSVGEPINPEAWKWYHEVVGDGRCPIVDTWWQTETAGHMITPLPAAWPEKPGSASLPFFGVKPVLVDDKNNVLEGEAEGMLCIGQSWPSNIRTVYGDHERYETTYFAPFPGYYFSGDGARRDKDGYYWITGRVDDVINVSGHRIGTAEVESALVAHPQCAEAAVVGYEHPVKGQGIWAYVTLLEGVEYDDKLKKELVMSVREQIGAFAAPDVIHWAPGLPKTRSGKIMRRVLRKIASFEEDQLGDTSTLADPGVVQTLLEMRGNMDAAAVQQMIQQLLAHSVQEGLLDDQFLQLIQLQDESNPDFVAEVVELYFEDSASKLDTLQARLAEPAPSYSQIDALVHQFKGSSASFGAHTMAALCVQLRDACHAHNQPACQQLVAQLRDSFGVLKARLEQFMQLERQRKQLGGS</sequence>
<dbReference type="EMBL" id="LHPG02000003">
    <property type="protein sequence ID" value="PRW59544.1"/>
    <property type="molecule type" value="Genomic_DNA"/>
</dbReference>
<keyword evidence="6 11" id="KW-0547">Nucleotide-binding</keyword>
<dbReference type="InterPro" id="IPR008207">
    <property type="entry name" value="Sig_transdc_His_kin_Hpt_dom"/>
</dbReference>
<dbReference type="GO" id="GO:0000160">
    <property type="term" value="P:phosphorelay signal transduction system"/>
    <property type="evidence" value="ECO:0007669"/>
    <property type="project" value="InterPro"/>
</dbReference>
<dbReference type="GO" id="GO:0003987">
    <property type="term" value="F:acetate-CoA ligase activity"/>
    <property type="evidence" value="ECO:0007669"/>
    <property type="project" value="UniProtKB-UniRule"/>
</dbReference>
<feature type="domain" description="HPt" evidence="12">
    <location>
        <begin position="750"/>
        <end position="845"/>
    </location>
</feature>
<gene>
    <name evidence="13" type="ORF">C2E21_1738</name>
</gene>
<evidence type="ECO:0000256" key="7">
    <source>
        <dbReference type="ARBA" id="ARBA00022840"/>
    </source>
</evidence>
<dbReference type="Pfam" id="PF16177">
    <property type="entry name" value="ACAS_N"/>
    <property type="match status" value="1"/>
</dbReference>
<dbReference type="InterPro" id="IPR020845">
    <property type="entry name" value="AMP-binding_CS"/>
</dbReference>
<dbReference type="GO" id="GO:0005524">
    <property type="term" value="F:ATP binding"/>
    <property type="evidence" value="ECO:0007669"/>
    <property type="project" value="UniProtKB-UniRule"/>
</dbReference>
<dbReference type="InterPro" id="IPR025110">
    <property type="entry name" value="AMP-bd_C"/>
</dbReference>
<dbReference type="InterPro" id="IPR032387">
    <property type="entry name" value="ACAS_N"/>
</dbReference>
<comment type="catalytic activity">
    <reaction evidence="11">
        <text>acetate + ATP + CoA = acetyl-CoA + AMP + diphosphate</text>
        <dbReference type="Rhea" id="RHEA:23176"/>
        <dbReference type="ChEBI" id="CHEBI:30089"/>
        <dbReference type="ChEBI" id="CHEBI:30616"/>
        <dbReference type="ChEBI" id="CHEBI:33019"/>
        <dbReference type="ChEBI" id="CHEBI:57287"/>
        <dbReference type="ChEBI" id="CHEBI:57288"/>
        <dbReference type="ChEBI" id="CHEBI:456215"/>
        <dbReference type="EC" id="6.2.1.1"/>
    </reaction>
</comment>
<evidence type="ECO:0000256" key="5">
    <source>
        <dbReference type="ARBA" id="ARBA00022598"/>
    </source>
</evidence>
<keyword evidence="10" id="KW-0597">Phosphoprotein</keyword>
<organism evidence="13 14">
    <name type="scientific">Chlorella sorokiniana</name>
    <name type="common">Freshwater green alga</name>
    <dbReference type="NCBI Taxonomy" id="3076"/>
    <lineage>
        <taxon>Eukaryota</taxon>
        <taxon>Viridiplantae</taxon>
        <taxon>Chlorophyta</taxon>
        <taxon>core chlorophytes</taxon>
        <taxon>Trebouxiophyceae</taxon>
        <taxon>Chlorellales</taxon>
        <taxon>Chlorellaceae</taxon>
        <taxon>Chlorella clade</taxon>
        <taxon>Chlorella</taxon>
    </lineage>
</organism>
<evidence type="ECO:0000256" key="9">
    <source>
        <dbReference type="ARBA" id="ARBA00023242"/>
    </source>
</evidence>
<comment type="caution">
    <text evidence="13">The sequence shown here is derived from an EMBL/GenBank/DDBJ whole genome shotgun (WGS) entry which is preliminary data.</text>
</comment>
<dbReference type="InterPro" id="IPR045851">
    <property type="entry name" value="AMP-bd_C_sf"/>
</dbReference>
<dbReference type="NCBIfam" id="NF001208">
    <property type="entry name" value="PRK00174.1"/>
    <property type="match status" value="1"/>
</dbReference>